<dbReference type="AlphaFoldDB" id="A0A6A1UKR0"/>
<keyword evidence="2" id="KW-0812">Transmembrane</keyword>
<evidence type="ECO:0000256" key="1">
    <source>
        <dbReference type="SAM" id="Coils"/>
    </source>
</evidence>
<evidence type="ECO:0000256" key="3">
    <source>
        <dbReference type="SAM" id="SignalP"/>
    </source>
</evidence>
<name>A0A6A1UKR0_9ROSI</name>
<evidence type="ECO:0000256" key="2">
    <source>
        <dbReference type="SAM" id="Phobius"/>
    </source>
</evidence>
<dbReference type="Proteomes" id="UP000516437">
    <property type="component" value="Unassembled WGS sequence"/>
</dbReference>
<reference evidence="4 5" key="1">
    <citation type="journal article" date="2019" name="Plant Biotechnol. J.">
        <title>The red bayberry genome and genetic basis of sex determination.</title>
        <authorList>
            <person name="Jia H.M."/>
            <person name="Jia H.J."/>
            <person name="Cai Q.L."/>
            <person name="Wang Y."/>
            <person name="Zhao H.B."/>
            <person name="Yang W.F."/>
            <person name="Wang G.Y."/>
            <person name="Li Y.H."/>
            <person name="Zhan D.L."/>
            <person name="Shen Y.T."/>
            <person name="Niu Q.F."/>
            <person name="Chang L."/>
            <person name="Qiu J."/>
            <person name="Zhao L."/>
            <person name="Xie H.B."/>
            <person name="Fu W.Y."/>
            <person name="Jin J."/>
            <person name="Li X.W."/>
            <person name="Jiao Y."/>
            <person name="Zhou C.C."/>
            <person name="Tu T."/>
            <person name="Chai C.Y."/>
            <person name="Gao J.L."/>
            <person name="Fan L.J."/>
            <person name="van de Weg E."/>
            <person name="Wang J.Y."/>
            <person name="Gao Z.S."/>
        </authorList>
    </citation>
    <scope>NUCLEOTIDE SEQUENCE [LARGE SCALE GENOMIC DNA]</scope>
    <source>
        <tissue evidence="4">Leaves</tissue>
    </source>
</reference>
<keyword evidence="1" id="KW-0175">Coiled coil</keyword>
<organism evidence="4 5">
    <name type="scientific">Morella rubra</name>
    <name type="common">Chinese bayberry</name>
    <dbReference type="NCBI Taxonomy" id="262757"/>
    <lineage>
        <taxon>Eukaryota</taxon>
        <taxon>Viridiplantae</taxon>
        <taxon>Streptophyta</taxon>
        <taxon>Embryophyta</taxon>
        <taxon>Tracheophyta</taxon>
        <taxon>Spermatophyta</taxon>
        <taxon>Magnoliopsida</taxon>
        <taxon>eudicotyledons</taxon>
        <taxon>Gunneridae</taxon>
        <taxon>Pentapetalae</taxon>
        <taxon>rosids</taxon>
        <taxon>fabids</taxon>
        <taxon>Fagales</taxon>
        <taxon>Myricaceae</taxon>
        <taxon>Morella</taxon>
    </lineage>
</organism>
<comment type="caution">
    <text evidence="4">The sequence shown here is derived from an EMBL/GenBank/DDBJ whole genome shotgun (WGS) entry which is preliminary data.</text>
</comment>
<accession>A0A6A1UKR0</accession>
<keyword evidence="2" id="KW-1133">Transmembrane helix</keyword>
<keyword evidence="5" id="KW-1185">Reference proteome</keyword>
<evidence type="ECO:0000313" key="5">
    <source>
        <dbReference type="Proteomes" id="UP000516437"/>
    </source>
</evidence>
<feature type="transmembrane region" description="Helical" evidence="2">
    <location>
        <begin position="261"/>
        <end position="281"/>
    </location>
</feature>
<feature type="signal peptide" evidence="3">
    <location>
        <begin position="1"/>
        <end position="21"/>
    </location>
</feature>
<dbReference type="EMBL" id="RXIC02000099">
    <property type="protein sequence ID" value="KAB1201084.1"/>
    <property type="molecule type" value="Genomic_DNA"/>
</dbReference>
<dbReference type="OrthoDB" id="679141at2759"/>
<feature type="chain" id="PRO_5025473633" description="Tropomyosin" evidence="3">
    <location>
        <begin position="22"/>
        <end position="286"/>
    </location>
</feature>
<dbReference type="PANTHER" id="PTHR34360:SF2">
    <property type="entry name" value="MYOSIN HEAVY CHAIN-LIKE PROTEIN"/>
    <property type="match status" value="1"/>
</dbReference>
<proteinExistence type="predicted"/>
<protein>
    <recommendedName>
        <fullName evidence="6">Tropomyosin</fullName>
    </recommendedName>
</protein>
<evidence type="ECO:0008006" key="6">
    <source>
        <dbReference type="Google" id="ProtNLM"/>
    </source>
</evidence>
<dbReference type="PANTHER" id="PTHR34360">
    <property type="entry name" value="OS08G0519400 PROTEIN"/>
    <property type="match status" value="1"/>
</dbReference>
<sequence>MAIHLILYLCLLPALFPLLFTLSETTCSASHNSLLMCELDELKFKVSQLESILEESTQNLNQRSLYLKEREETIEAMSLKIRYLQSTLDDLKQGETSRADERLSALRNEVQRLWAASRKNNFDIHNLKFKAQDAEERLEKITSQVGNMADFVTEQWIQIQRLEQALEITQRRARRQVASTRCTFLKFINNLFGNHRQKVFEVLDPYLFGKGSTLSSYISQALHQSERLFITARKYHHQLQGLIKQEMERNEFTTTLANSELVFILASALITFPIMGAWLLLSSQFS</sequence>
<feature type="coiled-coil region" evidence="1">
    <location>
        <begin position="124"/>
        <end position="179"/>
    </location>
</feature>
<keyword evidence="2" id="KW-0472">Membrane</keyword>
<keyword evidence="3" id="KW-0732">Signal</keyword>
<gene>
    <name evidence="4" type="ORF">CJ030_MR0G005140</name>
</gene>
<evidence type="ECO:0000313" key="4">
    <source>
        <dbReference type="EMBL" id="KAB1201084.1"/>
    </source>
</evidence>